<dbReference type="Gene3D" id="3.90.1300.10">
    <property type="entry name" value="Amidase signature (AS) domain"/>
    <property type="match status" value="1"/>
</dbReference>
<keyword evidence="3" id="KW-0378">Hydrolase</keyword>
<feature type="domain" description="Amidase" evidence="2">
    <location>
        <begin position="26"/>
        <end position="445"/>
    </location>
</feature>
<accession>A0ABU3B8S1</accession>
<dbReference type="Pfam" id="PF01425">
    <property type="entry name" value="Amidase"/>
    <property type="match status" value="1"/>
</dbReference>
<evidence type="ECO:0000313" key="4">
    <source>
        <dbReference type="Proteomes" id="UP001259982"/>
    </source>
</evidence>
<gene>
    <name evidence="3" type="ORF">RM531_04290</name>
</gene>
<dbReference type="EMBL" id="JAVRHY010000003">
    <property type="protein sequence ID" value="MDT0617683.1"/>
    <property type="molecule type" value="Genomic_DNA"/>
</dbReference>
<dbReference type="RefSeq" id="WP_311657562.1">
    <property type="nucleotide sequence ID" value="NZ_JAVRHY010000003.1"/>
</dbReference>
<dbReference type="InterPro" id="IPR036928">
    <property type="entry name" value="AS_sf"/>
</dbReference>
<protein>
    <submittedName>
        <fullName evidence="3">Amidase</fullName>
        <ecNumber evidence="3">3.5.1.4</ecNumber>
    </submittedName>
</protein>
<evidence type="ECO:0000313" key="3">
    <source>
        <dbReference type="EMBL" id="MDT0617683.1"/>
    </source>
</evidence>
<organism evidence="3 4">
    <name type="scientific">Spectribacter acetivorans</name>
    <dbReference type="NCBI Taxonomy" id="3075603"/>
    <lineage>
        <taxon>Bacteria</taxon>
        <taxon>Pseudomonadati</taxon>
        <taxon>Pseudomonadota</taxon>
        <taxon>Gammaproteobacteria</taxon>
        <taxon>Salinisphaerales</taxon>
        <taxon>Salinisphaeraceae</taxon>
        <taxon>Spectribacter</taxon>
    </lineage>
</organism>
<proteinExistence type="inferred from homology"/>
<dbReference type="PANTHER" id="PTHR11895:SF7">
    <property type="entry name" value="GLUTAMYL-TRNA(GLN) AMIDOTRANSFERASE SUBUNIT A, MITOCHONDRIAL"/>
    <property type="match status" value="1"/>
</dbReference>
<name>A0ABU3B8S1_9GAMM</name>
<sequence length="471" mass="50479">MTDIADLTALEMLEAFRAKTLSPVEAADACLARIHALNPAVHAYCQINDEITRAEARAAEKRYQDGTAHGLVDGVPVAVKDIFMAEGWPNLKGSKLIDRHRPADQDAPAVAALRRHGMVTSGRTTTPEFGWKGVTDCPMEGPTGNPWAPDQTAGGSSGGSAAAAVLGMSPLTLGTDAGGSIRMPAGFSGCFGHKPTHGLCPMWPPSAFYPLAHVGPMTWTVDDAALLMNVLAEPDPRDPTLPANRVDFRDGLDNGVRGLRIAFSADFGYANVDPEIAEAVARTVALLEREGAAVESADPGFEDPIDAFNLLFYGGAANAMRDIDAEARKQMDPGLVEVAEWAAQFSLLDYMGAANVRASLVEQTSLFHQRFDLLVSPVLPIPAFPKGQEVPDGWHSPRWPSWTPFTYPFNLTGQPAASVPCGFNRDGLPIGLQIVGARHQDAVVLRAAKTLENLAPWTGRRPDWRQTETTS</sequence>
<dbReference type="GO" id="GO:0004040">
    <property type="term" value="F:amidase activity"/>
    <property type="evidence" value="ECO:0007669"/>
    <property type="project" value="UniProtKB-EC"/>
</dbReference>
<dbReference type="PANTHER" id="PTHR11895">
    <property type="entry name" value="TRANSAMIDASE"/>
    <property type="match status" value="1"/>
</dbReference>
<dbReference type="NCBIfam" id="NF004815">
    <property type="entry name" value="PRK06169.1"/>
    <property type="match status" value="1"/>
</dbReference>
<evidence type="ECO:0000256" key="1">
    <source>
        <dbReference type="ARBA" id="ARBA00009199"/>
    </source>
</evidence>
<reference evidence="3 4" key="1">
    <citation type="submission" date="2023-09" db="EMBL/GenBank/DDBJ databases">
        <authorList>
            <person name="Rey-Velasco X."/>
        </authorList>
    </citation>
    <scope>NUCLEOTIDE SEQUENCE [LARGE SCALE GENOMIC DNA]</scope>
    <source>
        <strain evidence="3 4">P385</strain>
    </source>
</reference>
<comment type="caution">
    <text evidence="3">The sequence shown here is derived from an EMBL/GenBank/DDBJ whole genome shotgun (WGS) entry which is preliminary data.</text>
</comment>
<dbReference type="InterPro" id="IPR023631">
    <property type="entry name" value="Amidase_dom"/>
</dbReference>
<comment type="similarity">
    <text evidence="1">Belongs to the amidase family.</text>
</comment>
<evidence type="ECO:0000259" key="2">
    <source>
        <dbReference type="Pfam" id="PF01425"/>
    </source>
</evidence>
<dbReference type="InterPro" id="IPR000120">
    <property type="entry name" value="Amidase"/>
</dbReference>
<dbReference type="Proteomes" id="UP001259982">
    <property type="component" value="Unassembled WGS sequence"/>
</dbReference>
<dbReference type="EC" id="3.5.1.4" evidence="3"/>
<keyword evidence="4" id="KW-1185">Reference proteome</keyword>
<dbReference type="SUPFAM" id="SSF75304">
    <property type="entry name" value="Amidase signature (AS) enzymes"/>
    <property type="match status" value="1"/>
</dbReference>